<dbReference type="GO" id="GO:0003677">
    <property type="term" value="F:DNA binding"/>
    <property type="evidence" value="ECO:0007669"/>
    <property type="project" value="InterPro"/>
</dbReference>
<organism evidence="2 3">
    <name type="scientific">Achromobacter spanius</name>
    <dbReference type="NCBI Taxonomy" id="217203"/>
    <lineage>
        <taxon>Bacteria</taxon>
        <taxon>Pseudomonadati</taxon>
        <taxon>Pseudomonadota</taxon>
        <taxon>Betaproteobacteria</taxon>
        <taxon>Burkholderiales</taxon>
        <taxon>Alcaligenaceae</taxon>
        <taxon>Achromobacter</taxon>
    </lineage>
</organism>
<evidence type="ECO:0000313" key="2">
    <source>
        <dbReference type="EMBL" id="PPA72545.1"/>
    </source>
</evidence>
<dbReference type="InterPro" id="IPR016177">
    <property type="entry name" value="DNA-bd_dom_sf"/>
</dbReference>
<feature type="domain" description="HNH nuclease" evidence="1">
    <location>
        <begin position="70"/>
        <end position="112"/>
    </location>
</feature>
<dbReference type="AlphaFoldDB" id="A0A2S5GI19"/>
<evidence type="ECO:0000259" key="1">
    <source>
        <dbReference type="Pfam" id="PF13392"/>
    </source>
</evidence>
<dbReference type="InterPro" id="IPR003615">
    <property type="entry name" value="HNH_nuc"/>
</dbReference>
<protein>
    <recommendedName>
        <fullName evidence="1">HNH nuclease domain-containing protein</fullName>
    </recommendedName>
</protein>
<dbReference type="InterPro" id="IPR044925">
    <property type="entry name" value="His-Me_finger_sf"/>
</dbReference>
<sequence>MDELTIETVSQLLRYEADTGRLYWLPRDESTCSSNHYWKVWHARYAGREAGSITADGYRVVSILGFRNRAHRVAWLLSTGSWPKGEVDHINGNGLDNRIANLRDVSHKENQRNQRLRSTNSSGFNGVIWDKTTQRWKAYIGGAHRTHVGYYDTPELASAARKAAQLRLGFHPNHGEQR</sequence>
<comment type="caution">
    <text evidence="2">The sequence shown here is derived from an EMBL/GenBank/DDBJ whole genome shotgun (WGS) entry which is preliminary data.</text>
</comment>
<accession>A0A2S5GI19</accession>
<dbReference type="SUPFAM" id="SSF54171">
    <property type="entry name" value="DNA-binding domain"/>
    <property type="match status" value="1"/>
</dbReference>
<dbReference type="RefSeq" id="WP_104145980.1">
    <property type="nucleotide sequence ID" value="NZ_PREU01000028.1"/>
</dbReference>
<dbReference type="SUPFAM" id="SSF54060">
    <property type="entry name" value="His-Me finger endonucleases"/>
    <property type="match status" value="1"/>
</dbReference>
<dbReference type="OrthoDB" id="388551at2"/>
<reference evidence="2 3" key="1">
    <citation type="submission" date="2018-02" db="EMBL/GenBank/DDBJ databases">
        <title>Draft Genome of Achromobacter spanius stain 6.</title>
        <authorList>
            <person name="Gunasekera T.S."/>
            <person name="Radwan O."/>
            <person name="Ruiz O.N."/>
        </authorList>
    </citation>
    <scope>NUCLEOTIDE SEQUENCE [LARGE SCALE GENOMIC DNA]</scope>
    <source>
        <strain evidence="2 3">6</strain>
    </source>
</reference>
<evidence type="ECO:0000313" key="3">
    <source>
        <dbReference type="Proteomes" id="UP000239990"/>
    </source>
</evidence>
<gene>
    <name evidence="2" type="ORF">C4E15_30125</name>
</gene>
<name>A0A2S5GI19_9BURK</name>
<dbReference type="Proteomes" id="UP000239990">
    <property type="component" value="Unassembled WGS sequence"/>
</dbReference>
<dbReference type="Gene3D" id="3.90.75.20">
    <property type="match status" value="1"/>
</dbReference>
<proteinExistence type="predicted"/>
<dbReference type="EMBL" id="PREU01000028">
    <property type="protein sequence ID" value="PPA72545.1"/>
    <property type="molecule type" value="Genomic_DNA"/>
</dbReference>
<dbReference type="Pfam" id="PF13392">
    <property type="entry name" value="HNH_3"/>
    <property type="match status" value="1"/>
</dbReference>